<keyword evidence="5 8" id="KW-0547">Nucleotide-binding</keyword>
<dbReference type="InterPro" id="IPR000719">
    <property type="entry name" value="Prot_kinase_dom"/>
</dbReference>
<feature type="transmembrane region" description="Helical" evidence="9">
    <location>
        <begin position="319"/>
        <end position="340"/>
    </location>
</feature>
<dbReference type="FunFam" id="1.10.510.10:FF:000021">
    <property type="entry name" value="Serine/threonine protein kinase"/>
    <property type="match status" value="1"/>
</dbReference>
<dbReference type="PROSITE" id="PS50011">
    <property type="entry name" value="PROTEIN_KINASE_DOM"/>
    <property type="match status" value="1"/>
</dbReference>
<evidence type="ECO:0000256" key="3">
    <source>
        <dbReference type="ARBA" id="ARBA00022527"/>
    </source>
</evidence>
<evidence type="ECO:0000256" key="1">
    <source>
        <dbReference type="ARBA" id="ARBA00010886"/>
    </source>
</evidence>
<evidence type="ECO:0000256" key="9">
    <source>
        <dbReference type="SAM" id="Phobius"/>
    </source>
</evidence>
<dbReference type="Pfam" id="PF00069">
    <property type="entry name" value="Pkinase"/>
    <property type="match status" value="1"/>
</dbReference>
<keyword evidence="4" id="KW-0808">Transferase</keyword>
<dbReference type="SMART" id="SM00220">
    <property type="entry name" value="S_TKc"/>
    <property type="match status" value="1"/>
</dbReference>
<dbReference type="Gene3D" id="3.30.200.20">
    <property type="entry name" value="Phosphorylase Kinase, domain 1"/>
    <property type="match status" value="1"/>
</dbReference>
<keyword evidence="9" id="KW-0472">Membrane</keyword>
<dbReference type="CDD" id="cd14014">
    <property type="entry name" value="STKc_PknB_like"/>
    <property type="match status" value="1"/>
</dbReference>
<keyword evidence="6 11" id="KW-0418">Kinase</keyword>
<dbReference type="RefSeq" id="WP_088659462.1">
    <property type="nucleotide sequence ID" value="NZ_UHJL01000001.1"/>
</dbReference>
<dbReference type="InterPro" id="IPR008271">
    <property type="entry name" value="Ser/Thr_kinase_AS"/>
</dbReference>
<dbReference type="InterPro" id="IPR057561">
    <property type="entry name" value="NADase_transloc"/>
</dbReference>
<accession>A0A380RUE0</accession>
<reference evidence="11 12" key="1">
    <citation type="submission" date="2017-08" db="EMBL/GenBank/DDBJ databases">
        <authorList>
            <person name="de Groot N.N."/>
        </authorList>
    </citation>
    <scope>NUCLEOTIDE SEQUENCE [LARGE SCALE GENOMIC DNA]</scope>
    <source>
        <strain evidence="11 12">HM2</strain>
    </source>
</reference>
<dbReference type="Proteomes" id="UP000255423">
    <property type="component" value="Unassembled WGS sequence"/>
</dbReference>
<dbReference type="Gene3D" id="1.10.510.10">
    <property type="entry name" value="Transferase(Phosphotransferase) domain 1"/>
    <property type="match status" value="1"/>
</dbReference>
<keyword evidence="7 8" id="KW-0067">ATP-binding</keyword>
<feature type="domain" description="Protein kinase" evidence="10">
    <location>
        <begin position="18"/>
        <end position="278"/>
    </location>
</feature>
<dbReference type="InterPro" id="IPR050660">
    <property type="entry name" value="NEK_Ser/Thr_kinase"/>
</dbReference>
<dbReference type="PANTHER" id="PTHR43671:SF13">
    <property type="entry name" value="SERINE_THREONINE-PROTEIN KINASE NEK2"/>
    <property type="match status" value="1"/>
</dbReference>
<evidence type="ECO:0000256" key="4">
    <source>
        <dbReference type="ARBA" id="ARBA00022679"/>
    </source>
</evidence>
<dbReference type="EMBL" id="UHJL01000001">
    <property type="protein sequence ID" value="SUQ19024.1"/>
    <property type="molecule type" value="Genomic_DNA"/>
</dbReference>
<proteinExistence type="inferred from homology"/>
<evidence type="ECO:0000259" key="10">
    <source>
        <dbReference type="PROSITE" id="PS50011"/>
    </source>
</evidence>
<evidence type="ECO:0000313" key="11">
    <source>
        <dbReference type="EMBL" id="SUQ19024.1"/>
    </source>
</evidence>
<protein>
    <recommendedName>
        <fullName evidence="2">non-specific serine/threonine protein kinase</fullName>
        <ecNumber evidence="2">2.7.11.1</ecNumber>
    </recommendedName>
</protein>
<dbReference type="NCBIfam" id="NF047619">
    <property type="entry name" value="NADase_discoid"/>
    <property type="match status" value="1"/>
</dbReference>
<dbReference type="PROSITE" id="PS00108">
    <property type="entry name" value="PROTEIN_KINASE_ST"/>
    <property type="match status" value="1"/>
</dbReference>
<organism evidence="11 12">
    <name type="scientific">Fibrobacter succinogenes</name>
    <name type="common">Bacteroides succinogenes</name>
    <dbReference type="NCBI Taxonomy" id="833"/>
    <lineage>
        <taxon>Bacteria</taxon>
        <taxon>Pseudomonadati</taxon>
        <taxon>Fibrobacterota</taxon>
        <taxon>Fibrobacteria</taxon>
        <taxon>Fibrobacterales</taxon>
        <taxon>Fibrobacteraceae</taxon>
        <taxon>Fibrobacter</taxon>
    </lineage>
</organism>
<dbReference type="InterPro" id="IPR011009">
    <property type="entry name" value="Kinase-like_dom_sf"/>
</dbReference>
<gene>
    <name evidence="11" type="ORF">SAMN05661053_0248</name>
</gene>
<keyword evidence="3 11" id="KW-0723">Serine/threonine-protein kinase</keyword>
<dbReference type="Pfam" id="PF25302">
    <property type="entry name" value="NADase_transloc"/>
    <property type="match status" value="1"/>
</dbReference>
<dbReference type="GO" id="GO:0004674">
    <property type="term" value="F:protein serine/threonine kinase activity"/>
    <property type="evidence" value="ECO:0007669"/>
    <property type="project" value="UniProtKB-KW"/>
</dbReference>
<dbReference type="InterPro" id="IPR017441">
    <property type="entry name" value="Protein_kinase_ATP_BS"/>
</dbReference>
<keyword evidence="9" id="KW-1133">Transmembrane helix</keyword>
<name>A0A380RUE0_FIBSU</name>
<comment type="similarity">
    <text evidence="1">Belongs to the protein kinase superfamily. NEK Ser/Thr protein kinase family. NIMA subfamily.</text>
</comment>
<dbReference type="PROSITE" id="PS00107">
    <property type="entry name" value="PROTEIN_KINASE_ATP"/>
    <property type="match status" value="1"/>
</dbReference>
<evidence type="ECO:0000256" key="7">
    <source>
        <dbReference type="ARBA" id="ARBA00022840"/>
    </source>
</evidence>
<evidence type="ECO:0000313" key="12">
    <source>
        <dbReference type="Proteomes" id="UP000255423"/>
    </source>
</evidence>
<dbReference type="PANTHER" id="PTHR43671">
    <property type="entry name" value="SERINE/THREONINE-PROTEIN KINASE NEK"/>
    <property type="match status" value="1"/>
</dbReference>
<sequence>MIRPEQPLNFPYPFNENYELLGTLGKGGMGYVYKALDKRLNREVAFKILDSTSDVEAIKRFYLEAQAMKELDHQNIVHVFDFGQQGNQLFISMTYVQGISLAEILQNKSKLSFEAIEVIIKQIARGLLYAHSKGIVHRDVKPSNIMLTRDNRVYIMDFGISYIQEMEKERLTRTGMTMGTPEYMSPEQCHGDEVTLQSDIYSMGVILYEMTCGRLPFEGSRPVEIALKHVQEPPPAPELFREDIPDGLSALILKCLKKKLNERFHDMQEFLDECDQVFPQHDTPHQNSSLGRKTGSHRNVPSIAEAAKRFSSNMTPHKLMIVAFSVLFPLIVILLMLLMFTHKPQNMLHEIEWNEVIANYETRAIEPEMKKGYPIANLTDGDLTTAWLNKMPLKPLNPVLAMYFDQNTLITNIGIAVGYQKSVDDAFGDRFRIFKKPRTLTIETKDGFKQRIHLENIKGMQYPNIQAVETTELRFYLEDVHPADNDDYAISEIRLLGIELE</sequence>
<evidence type="ECO:0000256" key="6">
    <source>
        <dbReference type="ARBA" id="ARBA00022777"/>
    </source>
</evidence>
<dbReference type="SUPFAM" id="SSF56112">
    <property type="entry name" value="Protein kinase-like (PK-like)"/>
    <property type="match status" value="1"/>
</dbReference>
<evidence type="ECO:0000256" key="5">
    <source>
        <dbReference type="ARBA" id="ARBA00022741"/>
    </source>
</evidence>
<evidence type="ECO:0000256" key="8">
    <source>
        <dbReference type="PROSITE-ProRule" id="PRU10141"/>
    </source>
</evidence>
<dbReference type="EC" id="2.7.11.1" evidence="2"/>
<keyword evidence="9" id="KW-0812">Transmembrane</keyword>
<dbReference type="AlphaFoldDB" id="A0A380RUE0"/>
<evidence type="ECO:0000256" key="2">
    <source>
        <dbReference type="ARBA" id="ARBA00012513"/>
    </source>
</evidence>
<feature type="binding site" evidence="8">
    <location>
        <position position="47"/>
    </location>
    <ligand>
        <name>ATP</name>
        <dbReference type="ChEBI" id="CHEBI:30616"/>
    </ligand>
</feature>
<dbReference type="GO" id="GO:0005524">
    <property type="term" value="F:ATP binding"/>
    <property type="evidence" value="ECO:0007669"/>
    <property type="project" value="UniProtKB-UniRule"/>
</dbReference>